<comment type="caution">
    <text evidence="3">The sequence shown here is derived from an EMBL/GenBank/DDBJ whole genome shotgun (WGS) entry which is preliminary data.</text>
</comment>
<name>A0AAN7UQW9_9PEZI</name>
<dbReference type="EMBL" id="JAWHQM010000013">
    <property type="protein sequence ID" value="KAK5629996.1"/>
    <property type="molecule type" value="Genomic_DNA"/>
</dbReference>
<accession>A0AAN7UQW9</accession>
<dbReference type="InterPro" id="IPR056124">
    <property type="entry name" value="DUF7707"/>
</dbReference>
<dbReference type="Proteomes" id="UP001305414">
    <property type="component" value="Unassembled WGS sequence"/>
</dbReference>
<feature type="domain" description="DUF7707" evidence="2">
    <location>
        <begin position="2"/>
        <end position="38"/>
    </location>
</feature>
<evidence type="ECO:0000313" key="4">
    <source>
        <dbReference type="Proteomes" id="UP001305414"/>
    </source>
</evidence>
<feature type="region of interest" description="Disordered" evidence="1">
    <location>
        <begin position="37"/>
        <end position="80"/>
    </location>
</feature>
<evidence type="ECO:0000256" key="1">
    <source>
        <dbReference type="SAM" id="MobiDB-lite"/>
    </source>
</evidence>
<sequence length="103" mass="10218">MIFVCTKLQDNCIADNAGNLAGQKNCTATFKDHCGTEDVNDHKGEGAATVTPSSSTSAGPQSTSSTTSAPTTSSSDGAAPTAHVQFIGNGAVAVALGLLAYAL</sequence>
<gene>
    <name evidence="3" type="ORF">RRF57_005711</name>
</gene>
<organism evidence="3 4">
    <name type="scientific">Xylaria bambusicola</name>
    <dbReference type="NCBI Taxonomy" id="326684"/>
    <lineage>
        <taxon>Eukaryota</taxon>
        <taxon>Fungi</taxon>
        <taxon>Dikarya</taxon>
        <taxon>Ascomycota</taxon>
        <taxon>Pezizomycotina</taxon>
        <taxon>Sordariomycetes</taxon>
        <taxon>Xylariomycetidae</taxon>
        <taxon>Xylariales</taxon>
        <taxon>Xylariaceae</taxon>
        <taxon>Xylaria</taxon>
    </lineage>
</organism>
<reference evidence="3 4" key="1">
    <citation type="submission" date="2023-10" db="EMBL/GenBank/DDBJ databases">
        <title>Draft genome sequence of Xylaria bambusicola isolate GMP-LS, the root and basal stem rot pathogen of sugarcane in Indonesia.</title>
        <authorList>
            <person name="Selvaraj P."/>
            <person name="Muralishankar V."/>
            <person name="Muruganantham S."/>
            <person name="Sp S."/>
            <person name="Haryani S."/>
            <person name="Lau K.J.X."/>
            <person name="Naqvi N.I."/>
        </authorList>
    </citation>
    <scope>NUCLEOTIDE SEQUENCE [LARGE SCALE GENOMIC DNA]</scope>
    <source>
        <strain evidence="3">GMP-LS</strain>
    </source>
</reference>
<dbReference type="Pfam" id="PF24808">
    <property type="entry name" value="DUF7707"/>
    <property type="match status" value="1"/>
</dbReference>
<dbReference type="AlphaFoldDB" id="A0AAN7UQW9"/>
<protein>
    <recommendedName>
        <fullName evidence="2">DUF7707 domain-containing protein</fullName>
    </recommendedName>
</protein>
<keyword evidence="4" id="KW-1185">Reference proteome</keyword>
<evidence type="ECO:0000259" key="2">
    <source>
        <dbReference type="Pfam" id="PF24808"/>
    </source>
</evidence>
<evidence type="ECO:0000313" key="3">
    <source>
        <dbReference type="EMBL" id="KAK5629996.1"/>
    </source>
</evidence>
<proteinExistence type="predicted"/>
<feature type="compositionally biased region" description="Low complexity" evidence="1">
    <location>
        <begin position="47"/>
        <end position="80"/>
    </location>
</feature>